<reference evidence="1 2" key="1">
    <citation type="submission" date="2016-11" db="EMBL/GenBank/DDBJ databases">
        <title>Whole genomes of Flavobacteriaceae.</title>
        <authorList>
            <person name="Stine C."/>
            <person name="Li C."/>
            <person name="Tadesse D."/>
        </authorList>
    </citation>
    <scope>NUCLEOTIDE SEQUENCE [LARGE SCALE GENOMIC DNA]</scope>
    <source>
        <strain evidence="1 2">DSM 24704</strain>
    </source>
</reference>
<comment type="caution">
    <text evidence="1">The sequence shown here is derived from an EMBL/GenBank/DDBJ whole genome shotgun (WGS) entry which is preliminary data.</text>
</comment>
<organism evidence="1 2">
    <name type="scientific">Flavobacterium araucananum</name>
    <dbReference type="NCBI Taxonomy" id="946678"/>
    <lineage>
        <taxon>Bacteria</taxon>
        <taxon>Pseudomonadati</taxon>
        <taxon>Bacteroidota</taxon>
        <taxon>Flavobacteriia</taxon>
        <taxon>Flavobacteriales</taxon>
        <taxon>Flavobacteriaceae</taxon>
        <taxon>Flavobacterium</taxon>
    </lineage>
</organism>
<dbReference type="Gene3D" id="3.30.429.10">
    <property type="entry name" value="Macrophage Migration Inhibitory Factor"/>
    <property type="match status" value="2"/>
</dbReference>
<dbReference type="SUPFAM" id="SSF55331">
    <property type="entry name" value="Tautomerase/MIF"/>
    <property type="match status" value="1"/>
</dbReference>
<keyword evidence="2" id="KW-1185">Reference proteome</keyword>
<dbReference type="InterPro" id="IPR014347">
    <property type="entry name" value="Tautomerase/MIF_sf"/>
</dbReference>
<evidence type="ECO:0000313" key="1">
    <source>
        <dbReference type="EMBL" id="OXE99984.1"/>
    </source>
</evidence>
<dbReference type="AlphaFoldDB" id="A0A227NQL6"/>
<sequence>MPVINLKISGEQNPALAKELAHTISKLTKEVLNKKPEVTVVTVSFVSNDLWFINSESLTELKTNSFYLTLKISDSTNLKEDKAQYIDAVHEALLLRLGKLHPVSYTAIEEMKADAYGYDGLTIEYKWINNRKK</sequence>
<dbReference type="PANTHER" id="PTHR35530:SF1">
    <property type="entry name" value="2-HYDROXYMUCONATE TAUTOMERASE"/>
    <property type="match status" value="1"/>
</dbReference>
<dbReference type="Proteomes" id="UP000214684">
    <property type="component" value="Unassembled WGS sequence"/>
</dbReference>
<name>A0A227NQL6_9FLAO</name>
<gene>
    <name evidence="1" type="ORF">B0A64_20715</name>
</gene>
<protein>
    <submittedName>
        <fullName evidence="1">4-oxalocrotonate tautomerase</fullName>
    </submittedName>
</protein>
<accession>A0A227NQL6</accession>
<dbReference type="OrthoDB" id="9803586at2"/>
<dbReference type="PANTHER" id="PTHR35530">
    <property type="entry name" value="TAUTOMERASE-RELATED"/>
    <property type="match status" value="1"/>
</dbReference>
<proteinExistence type="predicted"/>
<evidence type="ECO:0000313" key="2">
    <source>
        <dbReference type="Proteomes" id="UP000214684"/>
    </source>
</evidence>
<dbReference type="RefSeq" id="WP_089481393.1">
    <property type="nucleotide sequence ID" value="NZ_MUGS01000057.1"/>
</dbReference>
<dbReference type="EMBL" id="MUGS01000057">
    <property type="protein sequence ID" value="OXE99984.1"/>
    <property type="molecule type" value="Genomic_DNA"/>
</dbReference>